<evidence type="ECO:0000313" key="14">
    <source>
        <dbReference type="Proteomes" id="UP001501521"/>
    </source>
</evidence>
<sequence>MTQTPRVFNLTTDGEEGLREAAAAVREGQCIVLPTDTVYGIGADAFDADAVQRLLNAKERGRDMPPPVLVAEPSMLRAVADEVPEAAAALAKAFWPGALTLILRAQPRAGMQLGETGGTVAVRVPDHDGARALLRHTGPLAVSSANVHGQAAAVTADEAVEQLGDRVAVYLDAGPAAGGVASTIIDFAAFPEGRIVREGALSLDQVREVAPDVIGQ</sequence>
<gene>
    <name evidence="13" type="ORF">GCM10025789_18150</name>
</gene>
<accession>A0ABP9FET8</accession>
<evidence type="ECO:0000256" key="5">
    <source>
        <dbReference type="ARBA" id="ARBA00022679"/>
    </source>
</evidence>
<comment type="similarity">
    <text evidence="2">Belongs to the SUA5 family.</text>
</comment>
<comment type="subcellular location">
    <subcellularLocation>
        <location evidence="1">Cytoplasm</location>
    </subcellularLocation>
</comment>
<evidence type="ECO:0000256" key="7">
    <source>
        <dbReference type="ARBA" id="ARBA00022695"/>
    </source>
</evidence>
<comment type="caution">
    <text evidence="13">The sequence shown here is derived from an EMBL/GenBank/DDBJ whole genome shotgun (WGS) entry which is preliminary data.</text>
</comment>
<dbReference type="NCBIfam" id="TIGR00057">
    <property type="entry name" value="L-threonylcarbamoyladenylate synthase"/>
    <property type="match status" value="1"/>
</dbReference>
<feature type="domain" description="YrdC-like" evidence="12">
    <location>
        <begin position="15"/>
        <end position="201"/>
    </location>
</feature>
<keyword evidence="6" id="KW-0819">tRNA processing</keyword>
<evidence type="ECO:0000256" key="1">
    <source>
        <dbReference type="ARBA" id="ARBA00004496"/>
    </source>
</evidence>
<evidence type="ECO:0000313" key="13">
    <source>
        <dbReference type="EMBL" id="GAA4900159.1"/>
    </source>
</evidence>
<organism evidence="13 14">
    <name type="scientific">Tessaracoccus lubricantis</name>
    <dbReference type="NCBI Taxonomy" id="545543"/>
    <lineage>
        <taxon>Bacteria</taxon>
        <taxon>Bacillati</taxon>
        <taxon>Actinomycetota</taxon>
        <taxon>Actinomycetes</taxon>
        <taxon>Propionibacteriales</taxon>
        <taxon>Propionibacteriaceae</taxon>
        <taxon>Tessaracoccus</taxon>
    </lineage>
</organism>
<dbReference type="InterPro" id="IPR017945">
    <property type="entry name" value="DHBP_synth_RibB-like_a/b_dom"/>
</dbReference>
<evidence type="ECO:0000256" key="11">
    <source>
        <dbReference type="ARBA" id="ARBA00048366"/>
    </source>
</evidence>
<evidence type="ECO:0000256" key="3">
    <source>
        <dbReference type="ARBA" id="ARBA00012584"/>
    </source>
</evidence>
<dbReference type="Proteomes" id="UP001501521">
    <property type="component" value="Unassembled WGS sequence"/>
</dbReference>
<proteinExistence type="inferred from homology"/>
<evidence type="ECO:0000256" key="2">
    <source>
        <dbReference type="ARBA" id="ARBA00007663"/>
    </source>
</evidence>
<keyword evidence="14" id="KW-1185">Reference proteome</keyword>
<dbReference type="PANTHER" id="PTHR17490:SF16">
    <property type="entry name" value="THREONYLCARBAMOYL-AMP SYNTHASE"/>
    <property type="match status" value="1"/>
</dbReference>
<keyword evidence="9" id="KW-0067">ATP-binding</keyword>
<evidence type="ECO:0000256" key="6">
    <source>
        <dbReference type="ARBA" id="ARBA00022694"/>
    </source>
</evidence>
<dbReference type="InterPro" id="IPR050156">
    <property type="entry name" value="TC-AMP_synthase_SUA5"/>
</dbReference>
<keyword evidence="4" id="KW-0963">Cytoplasm</keyword>
<reference evidence="14" key="1">
    <citation type="journal article" date="2019" name="Int. J. Syst. Evol. Microbiol.">
        <title>The Global Catalogue of Microorganisms (GCM) 10K type strain sequencing project: providing services to taxonomists for standard genome sequencing and annotation.</title>
        <authorList>
            <consortium name="The Broad Institute Genomics Platform"/>
            <consortium name="The Broad Institute Genome Sequencing Center for Infectious Disease"/>
            <person name="Wu L."/>
            <person name="Ma J."/>
        </authorList>
    </citation>
    <scope>NUCLEOTIDE SEQUENCE [LARGE SCALE GENOMIC DNA]</scope>
    <source>
        <strain evidence="14">JCM 19125</strain>
    </source>
</reference>
<protein>
    <recommendedName>
        <fullName evidence="10">L-threonylcarbamoyladenylate synthase</fullName>
        <ecNumber evidence="3">2.7.7.87</ecNumber>
    </recommendedName>
    <alternativeName>
        <fullName evidence="10">L-threonylcarbamoyladenylate synthase</fullName>
    </alternativeName>
</protein>
<dbReference type="EMBL" id="BAABLV010000027">
    <property type="protein sequence ID" value="GAA4900159.1"/>
    <property type="molecule type" value="Genomic_DNA"/>
</dbReference>
<evidence type="ECO:0000256" key="8">
    <source>
        <dbReference type="ARBA" id="ARBA00022741"/>
    </source>
</evidence>
<keyword evidence="7" id="KW-0548">Nucleotidyltransferase</keyword>
<name>A0ABP9FET8_9ACTN</name>
<keyword evidence="8" id="KW-0547">Nucleotide-binding</keyword>
<comment type="catalytic activity">
    <reaction evidence="11">
        <text>L-threonine + hydrogencarbonate + ATP = L-threonylcarbamoyladenylate + diphosphate + H2O</text>
        <dbReference type="Rhea" id="RHEA:36407"/>
        <dbReference type="ChEBI" id="CHEBI:15377"/>
        <dbReference type="ChEBI" id="CHEBI:17544"/>
        <dbReference type="ChEBI" id="CHEBI:30616"/>
        <dbReference type="ChEBI" id="CHEBI:33019"/>
        <dbReference type="ChEBI" id="CHEBI:57926"/>
        <dbReference type="ChEBI" id="CHEBI:73682"/>
        <dbReference type="EC" id="2.7.7.87"/>
    </reaction>
</comment>
<dbReference type="SUPFAM" id="SSF55821">
    <property type="entry name" value="YrdC/RibB"/>
    <property type="match status" value="1"/>
</dbReference>
<dbReference type="Gene3D" id="3.90.870.10">
    <property type="entry name" value="DHBP synthase"/>
    <property type="match status" value="1"/>
</dbReference>
<keyword evidence="5" id="KW-0808">Transferase</keyword>
<evidence type="ECO:0000256" key="4">
    <source>
        <dbReference type="ARBA" id="ARBA00022490"/>
    </source>
</evidence>
<dbReference type="InterPro" id="IPR006070">
    <property type="entry name" value="Sua5-like_dom"/>
</dbReference>
<evidence type="ECO:0000256" key="10">
    <source>
        <dbReference type="ARBA" id="ARBA00029774"/>
    </source>
</evidence>
<evidence type="ECO:0000259" key="12">
    <source>
        <dbReference type="PROSITE" id="PS51163"/>
    </source>
</evidence>
<dbReference type="PROSITE" id="PS51163">
    <property type="entry name" value="YRDC"/>
    <property type="match status" value="1"/>
</dbReference>
<dbReference type="Pfam" id="PF01300">
    <property type="entry name" value="Sua5_yciO_yrdC"/>
    <property type="match status" value="1"/>
</dbReference>
<dbReference type="EC" id="2.7.7.87" evidence="3"/>
<evidence type="ECO:0000256" key="9">
    <source>
        <dbReference type="ARBA" id="ARBA00022840"/>
    </source>
</evidence>
<dbReference type="PANTHER" id="PTHR17490">
    <property type="entry name" value="SUA5"/>
    <property type="match status" value="1"/>
</dbReference>